<protein>
    <recommendedName>
        <fullName evidence="4">Trehalase</fullName>
        <ecNumber evidence="4">3.2.1.28</ecNumber>
    </recommendedName>
    <alternativeName>
        <fullName evidence="4">Alpha-trehalose glucohydrolase</fullName>
    </alternativeName>
</protein>
<dbReference type="GO" id="GO:0005993">
    <property type="term" value="P:trehalose catabolic process"/>
    <property type="evidence" value="ECO:0007669"/>
    <property type="project" value="TreeGrafter"/>
</dbReference>
<gene>
    <name evidence="6" type="primary">ABSGL_03905.1 scaffold 4693</name>
</gene>
<dbReference type="AlphaFoldDB" id="A0A168MEC3"/>
<dbReference type="STRING" id="4829.A0A168MEC3"/>
<comment type="catalytic activity">
    <reaction evidence="4">
        <text>alpha,alpha-trehalose + H2O = alpha-D-glucose + beta-D-glucose</text>
        <dbReference type="Rhea" id="RHEA:32675"/>
        <dbReference type="ChEBI" id="CHEBI:15377"/>
        <dbReference type="ChEBI" id="CHEBI:15903"/>
        <dbReference type="ChEBI" id="CHEBI:16551"/>
        <dbReference type="ChEBI" id="CHEBI:17925"/>
        <dbReference type="EC" id="3.2.1.28"/>
    </reaction>
</comment>
<evidence type="ECO:0000256" key="1">
    <source>
        <dbReference type="ARBA" id="ARBA00005615"/>
    </source>
</evidence>
<dbReference type="EC" id="3.2.1.28" evidence="4"/>
<dbReference type="EMBL" id="LT552071">
    <property type="protein sequence ID" value="SAL98376.1"/>
    <property type="molecule type" value="Genomic_DNA"/>
</dbReference>
<evidence type="ECO:0000313" key="6">
    <source>
        <dbReference type="EMBL" id="SAL98376.1"/>
    </source>
</evidence>
<organism evidence="6">
    <name type="scientific">Absidia glauca</name>
    <name type="common">Pin mould</name>
    <dbReference type="NCBI Taxonomy" id="4829"/>
    <lineage>
        <taxon>Eukaryota</taxon>
        <taxon>Fungi</taxon>
        <taxon>Fungi incertae sedis</taxon>
        <taxon>Mucoromycota</taxon>
        <taxon>Mucoromycotina</taxon>
        <taxon>Mucoromycetes</taxon>
        <taxon>Mucorales</taxon>
        <taxon>Cunninghamellaceae</taxon>
        <taxon>Absidia</taxon>
    </lineage>
</organism>
<accession>A0A168MEC3</accession>
<dbReference type="Gene3D" id="1.50.10.10">
    <property type="match status" value="1"/>
</dbReference>
<dbReference type="GO" id="GO:0004555">
    <property type="term" value="F:alpha,alpha-trehalase activity"/>
    <property type="evidence" value="ECO:0007669"/>
    <property type="project" value="UniProtKB-EC"/>
</dbReference>
<dbReference type="SUPFAM" id="SSF48208">
    <property type="entry name" value="Six-hairpin glycosidases"/>
    <property type="match status" value="1"/>
</dbReference>
<evidence type="ECO:0000256" key="3">
    <source>
        <dbReference type="ARBA" id="ARBA00023295"/>
    </source>
</evidence>
<sequence length="626" mass="71195">MIAYFLLLVVVALVQVVNTHESIPVSCNSPIYCEGPLLKTVQLARLYDDSKTFVDMPTSKPVDQVLEGFKALGDHPGKEEIRQFVSSHFAPVASEMKPYNITTSGPLAWSDKVDDAKYRGWAEVLHQSWARLAFQFDTSSLCDGCVSSTLPVKRPFVVPGGRFREFYYWDSYFVIEGLLQSGLNSLALDMIENFLDFVDTYGFMPNGARIYYLNRSQPPFLTEMVNLYFQKTKDVDFLKKALPVLDKEYKFWRTNTTVTIRHNDRKYKLNRFNVENHSPRPESYVEDYNLVHHGPQALTPKQQSDLFSDLATGAESGWDYSSRWTKHHHQDGGDLLRSLNTRHVVPVELNALLWSMETYLADWYETYGADLTTDKQRRRKTSYYRKQAHQRLDAMDTLLWNDTSAEFFDYNLTSHAQTLQFSAAALVPFWLGAVPARARTPAALHRVFDTTHALLRQNPGILTSTAVPTSMQWDFPNGWPPLQYVAIHAMRNVDAWLDKDRYEGLAKVLAQRMAASAYCSWYLTGGSLPDAGLTKLANTADNGHMFEKFDVRSLTDSGFGGECKFKYRHEKKGFMQLFCMGGGGLDTVQVGFGWTNGVALWILNNYNDLVAPDCTSNNIYPVPDLN</sequence>
<evidence type="ECO:0000256" key="2">
    <source>
        <dbReference type="ARBA" id="ARBA00022801"/>
    </source>
</evidence>
<comment type="similarity">
    <text evidence="1 4">Belongs to the glycosyl hydrolase 37 family.</text>
</comment>
<keyword evidence="7" id="KW-1185">Reference proteome</keyword>
<reference evidence="6" key="1">
    <citation type="submission" date="2016-04" db="EMBL/GenBank/DDBJ databases">
        <authorList>
            <person name="Evans L.H."/>
            <person name="Alamgir A."/>
            <person name="Owens N."/>
            <person name="Weber N.D."/>
            <person name="Virtaneva K."/>
            <person name="Barbian K."/>
            <person name="Babar A."/>
            <person name="Rosenke K."/>
        </authorList>
    </citation>
    <scope>NUCLEOTIDE SEQUENCE [LARGE SCALE GENOMIC DNA]</scope>
    <source>
        <strain evidence="6">CBS 101.48</strain>
    </source>
</reference>
<keyword evidence="2 4" id="KW-0378">Hydrolase</keyword>
<dbReference type="PANTHER" id="PTHR23403:SF1">
    <property type="entry name" value="TREHALASE"/>
    <property type="match status" value="1"/>
</dbReference>
<dbReference type="InterPro" id="IPR018232">
    <property type="entry name" value="Glyco_hydro_37_CS"/>
</dbReference>
<dbReference type="OMA" id="DAPFGWA"/>
<feature type="signal peptide" evidence="5">
    <location>
        <begin position="1"/>
        <end position="19"/>
    </location>
</feature>
<dbReference type="InterPro" id="IPR012341">
    <property type="entry name" value="6hp_glycosidase-like_sf"/>
</dbReference>
<evidence type="ECO:0000256" key="5">
    <source>
        <dbReference type="SAM" id="SignalP"/>
    </source>
</evidence>
<feature type="chain" id="PRO_5007899022" description="Trehalase" evidence="5">
    <location>
        <begin position="20"/>
        <end position="626"/>
    </location>
</feature>
<dbReference type="InterPro" id="IPR008928">
    <property type="entry name" value="6-hairpin_glycosidase_sf"/>
</dbReference>
<proteinExistence type="inferred from homology"/>
<dbReference type="PANTHER" id="PTHR23403">
    <property type="entry name" value="TREHALASE"/>
    <property type="match status" value="1"/>
</dbReference>
<evidence type="ECO:0000256" key="4">
    <source>
        <dbReference type="RuleBase" id="RU361180"/>
    </source>
</evidence>
<dbReference type="OrthoDB" id="3542292at2759"/>
<keyword evidence="5" id="KW-0732">Signal</keyword>
<dbReference type="PROSITE" id="PS00928">
    <property type="entry name" value="TREHALASE_2"/>
    <property type="match status" value="1"/>
</dbReference>
<dbReference type="PRINTS" id="PR00744">
    <property type="entry name" value="GLHYDRLASE37"/>
</dbReference>
<keyword evidence="3 4" id="KW-0326">Glycosidase</keyword>
<dbReference type="Pfam" id="PF01204">
    <property type="entry name" value="Trehalase"/>
    <property type="match status" value="1"/>
</dbReference>
<name>A0A168MEC3_ABSGL</name>
<evidence type="ECO:0000313" key="7">
    <source>
        <dbReference type="Proteomes" id="UP000078561"/>
    </source>
</evidence>
<dbReference type="PROSITE" id="PS00927">
    <property type="entry name" value="TREHALASE_1"/>
    <property type="match status" value="1"/>
</dbReference>
<dbReference type="Proteomes" id="UP000078561">
    <property type="component" value="Unassembled WGS sequence"/>
</dbReference>
<dbReference type="InParanoid" id="A0A168MEC3"/>
<dbReference type="InterPro" id="IPR001661">
    <property type="entry name" value="Glyco_hydro_37"/>
</dbReference>